<dbReference type="KEGG" id="nneo:PQG83_06250"/>
<dbReference type="InterPro" id="IPR009057">
    <property type="entry name" value="Homeodomain-like_sf"/>
</dbReference>
<dbReference type="Proteomes" id="UP001302494">
    <property type="component" value="Chromosome"/>
</dbReference>
<dbReference type="AlphaFoldDB" id="A0AA96GLD8"/>
<dbReference type="Pfam" id="PF04255">
    <property type="entry name" value="DUF433"/>
    <property type="match status" value="1"/>
</dbReference>
<sequence length="79" mass="8447">MNYQQHLIRDPQICGGELVIKGTRVTVRTILASLAEGATIDEILKDFPTVTEPAVRAVIAFAATSAEEDLPLPSVPSIS</sequence>
<gene>
    <name evidence="1" type="ORF">PQG83_06250</name>
</gene>
<organism evidence="1 2">
    <name type="scientific">Candidatus Nitrospira neomarina</name>
    <dbReference type="NCBI Taxonomy" id="3020899"/>
    <lineage>
        <taxon>Bacteria</taxon>
        <taxon>Pseudomonadati</taxon>
        <taxon>Nitrospirota</taxon>
        <taxon>Nitrospiria</taxon>
        <taxon>Nitrospirales</taxon>
        <taxon>Nitrospiraceae</taxon>
        <taxon>Nitrospira</taxon>
    </lineage>
</organism>
<dbReference type="RefSeq" id="WP_312747890.1">
    <property type="nucleotide sequence ID" value="NZ_CP116968.1"/>
</dbReference>
<dbReference type="InterPro" id="IPR036388">
    <property type="entry name" value="WH-like_DNA-bd_sf"/>
</dbReference>
<evidence type="ECO:0000313" key="1">
    <source>
        <dbReference type="EMBL" id="WNM63353.1"/>
    </source>
</evidence>
<evidence type="ECO:0000313" key="2">
    <source>
        <dbReference type="Proteomes" id="UP001302494"/>
    </source>
</evidence>
<dbReference type="SUPFAM" id="SSF46689">
    <property type="entry name" value="Homeodomain-like"/>
    <property type="match status" value="1"/>
</dbReference>
<reference evidence="1 2" key="1">
    <citation type="submission" date="2023-01" db="EMBL/GenBank/DDBJ databases">
        <title>Cultivation and genomic characterization of new, ubiquitous marine nitrite-oxidizing bacteria from the Nitrospirales.</title>
        <authorList>
            <person name="Mueller A.J."/>
            <person name="Daebeler A."/>
            <person name="Herbold C.W."/>
            <person name="Kirkegaard R.H."/>
            <person name="Daims H."/>
        </authorList>
    </citation>
    <scope>NUCLEOTIDE SEQUENCE [LARGE SCALE GENOMIC DNA]</scope>
    <source>
        <strain evidence="1 2">DK</strain>
    </source>
</reference>
<dbReference type="Gene3D" id="1.10.10.10">
    <property type="entry name" value="Winged helix-like DNA-binding domain superfamily/Winged helix DNA-binding domain"/>
    <property type="match status" value="1"/>
</dbReference>
<name>A0AA96GLD8_9BACT</name>
<proteinExistence type="predicted"/>
<dbReference type="PANTHER" id="PTHR34849">
    <property type="entry name" value="SSL5025 PROTEIN"/>
    <property type="match status" value="1"/>
</dbReference>
<dbReference type="InterPro" id="IPR007367">
    <property type="entry name" value="DUF433"/>
</dbReference>
<dbReference type="PANTHER" id="PTHR34849:SF3">
    <property type="entry name" value="SSR2962 PROTEIN"/>
    <property type="match status" value="1"/>
</dbReference>
<dbReference type="EMBL" id="CP116968">
    <property type="protein sequence ID" value="WNM63353.1"/>
    <property type="molecule type" value="Genomic_DNA"/>
</dbReference>
<keyword evidence="2" id="KW-1185">Reference proteome</keyword>
<protein>
    <submittedName>
        <fullName evidence="1">DUF433 domain-containing protein</fullName>
    </submittedName>
</protein>
<accession>A0AA96GLD8</accession>